<keyword evidence="6 14" id="KW-0812">Transmembrane</keyword>
<dbReference type="Gene3D" id="3.40.50.2300">
    <property type="match status" value="1"/>
</dbReference>
<keyword evidence="11 14" id="KW-0472">Membrane</keyword>
<comment type="subcellular location">
    <subcellularLocation>
        <location evidence="2">Cell membrane</location>
        <topology evidence="2">Multi-pass membrane protein</topology>
    </subcellularLocation>
</comment>
<feature type="transmembrane region" description="Helical" evidence="14">
    <location>
        <begin position="107"/>
        <end position="125"/>
    </location>
</feature>
<dbReference type="SUPFAM" id="SSF47384">
    <property type="entry name" value="Homodimeric domain of signal transducing histidine kinase"/>
    <property type="match status" value="1"/>
</dbReference>
<evidence type="ECO:0000256" key="7">
    <source>
        <dbReference type="ARBA" id="ARBA00022741"/>
    </source>
</evidence>
<evidence type="ECO:0000256" key="11">
    <source>
        <dbReference type="ARBA" id="ARBA00023136"/>
    </source>
</evidence>
<dbReference type="SUPFAM" id="SSF55874">
    <property type="entry name" value="ATPase domain of HSP90 chaperone/DNA topoisomerase II/histidine kinase"/>
    <property type="match status" value="1"/>
</dbReference>
<dbReference type="InterPro" id="IPR001789">
    <property type="entry name" value="Sig_transdc_resp-reg_receiver"/>
</dbReference>
<dbReference type="SMART" id="SM00448">
    <property type="entry name" value="REC"/>
    <property type="match status" value="1"/>
</dbReference>
<feature type="domain" description="Histidine kinase" evidence="15">
    <location>
        <begin position="248"/>
        <end position="471"/>
    </location>
</feature>
<evidence type="ECO:0000256" key="13">
    <source>
        <dbReference type="PROSITE-ProRule" id="PRU00169"/>
    </source>
</evidence>
<dbReference type="EC" id="2.7.13.3" evidence="3"/>
<keyword evidence="9 14" id="KW-1133">Transmembrane helix</keyword>
<dbReference type="Proteomes" id="UP000318741">
    <property type="component" value="Chromosome"/>
</dbReference>
<dbReference type="PROSITE" id="PS50109">
    <property type="entry name" value="HIS_KIN"/>
    <property type="match status" value="1"/>
</dbReference>
<dbReference type="PROSITE" id="PS50110">
    <property type="entry name" value="RESPONSE_REGULATORY"/>
    <property type="match status" value="1"/>
</dbReference>
<evidence type="ECO:0000256" key="10">
    <source>
        <dbReference type="ARBA" id="ARBA00023012"/>
    </source>
</evidence>
<keyword evidence="5 13" id="KW-0597">Phosphoprotein</keyword>
<dbReference type="CDD" id="cd17546">
    <property type="entry name" value="REC_hyHK_CKI1_RcsC-like"/>
    <property type="match status" value="1"/>
</dbReference>
<name>A0A517PEC0_9PLAN</name>
<comment type="catalytic activity">
    <reaction evidence="1">
        <text>ATP + protein L-histidine = ADP + protein N-phospho-L-histidine.</text>
        <dbReference type="EC" id="2.7.13.3"/>
    </reaction>
</comment>
<keyword evidence="18" id="KW-0808">Transferase</keyword>
<keyword evidence="7" id="KW-0547">Nucleotide-binding</keyword>
<evidence type="ECO:0000313" key="19">
    <source>
        <dbReference type="Proteomes" id="UP000318741"/>
    </source>
</evidence>
<dbReference type="InterPro" id="IPR011006">
    <property type="entry name" value="CheY-like_superfamily"/>
</dbReference>
<evidence type="ECO:0000256" key="3">
    <source>
        <dbReference type="ARBA" id="ARBA00012438"/>
    </source>
</evidence>
<dbReference type="InterPro" id="IPR036890">
    <property type="entry name" value="HATPase_C_sf"/>
</dbReference>
<evidence type="ECO:0000256" key="8">
    <source>
        <dbReference type="ARBA" id="ARBA00022840"/>
    </source>
</evidence>
<evidence type="ECO:0000259" key="15">
    <source>
        <dbReference type="PROSITE" id="PS50109"/>
    </source>
</evidence>
<feature type="modified residue" description="Phosphohistidine" evidence="12">
    <location>
        <position position="734"/>
    </location>
</feature>
<reference evidence="18 19" key="1">
    <citation type="submission" date="2019-02" db="EMBL/GenBank/DDBJ databases">
        <title>Deep-cultivation of Planctomycetes and their phenomic and genomic characterization uncovers novel biology.</title>
        <authorList>
            <person name="Wiegand S."/>
            <person name="Jogler M."/>
            <person name="Boedeker C."/>
            <person name="Pinto D."/>
            <person name="Vollmers J."/>
            <person name="Rivas-Marin E."/>
            <person name="Kohn T."/>
            <person name="Peeters S.H."/>
            <person name="Heuer A."/>
            <person name="Rast P."/>
            <person name="Oberbeckmann S."/>
            <person name="Bunk B."/>
            <person name="Jeske O."/>
            <person name="Meyerdierks A."/>
            <person name="Storesund J.E."/>
            <person name="Kallscheuer N."/>
            <person name="Luecker S."/>
            <person name="Lage O.M."/>
            <person name="Pohl T."/>
            <person name="Merkel B.J."/>
            <person name="Hornburger P."/>
            <person name="Mueller R.-W."/>
            <person name="Bruemmer F."/>
            <person name="Labrenz M."/>
            <person name="Spormann A.M."/>
            <person name="Op den Camp H."/>
            <person name="Overmann J."/>
            <person name="Amann R."/>
            <person name="Jetten M.S.M."/>
            <person name="Mascher T."/>
            <person name="Medema M.H."/>
            <person name="Devos D.P."/>
            <person name="Kaster A.-K."/>
            <person name="Ovreas L."/>
            <person name="Rohde M."/>
            <person name="Galperin M.Y."/>
            <person name="Jogler C."/>
        </authorList>
    </citation>
    <scope>NUCLEOTIDE SEQUENCE [LARGE SCALE GENOMIC DNA]</scope>
    <source>
        <strain evidence="18 19">CA12</strain>
    </source>
</reference>
<feature type="transmembrane region" description="Helical" evidence="14">
    <location>
        <begin position="80"/>
        <end position="100"/>
    </location>
</feature>
<dbReference type="InterPro" id="IPR003661">
    <property type="entry name" value="HisK_dim/P_dom"/>
</dbReference>
<dbReference type="Gene3D" id="1.20.120.160">
    <property type="entry name" value="HPT domain"/>
    <property type="match status" value="1"/>
</dbReference>
<proteinExistence type="predicted"/>
<feature type="transmembrane region" description="Helical" evidence="14">
    <location>
        <begin position="42"/>
        <end position="60"/>
    </location>
</feature>
<dbReference type="InterPro" id="IPR004358">
    <property type="entry name" value="Sig_transdc_His_kin-like_C"/>
</dbReference>
<accession>A0A517PEC0</accession>
<dbReference type="FunFam" id="3.30.565.10:FF:000010">
    <property type="entry name" value="Sensor histidine kinase RcsC"/>
    <property type="match status" value="1"/>
</dbReference>
<dbReference type="SMART" id="SM00388">
    <property type="entry name" value="HisKA"/>
    <property type="match status" value="1"/>
</dbReference>
<keyword evidence="4" id="KW-1003">Cell membrane</keyword>
<evidence type="ECO:0000256" key="5">
    <source>
        <dbReference type="ARBA" id="ARBA00022553"/>
    </source>
</evidence>
<dbReference type="AlphaFoldDB" id="A0A517PEC0"/>
<keyword evidence="10" id="KW-0902">Two-component regulatory system</keyword>
<keyword evidence="19" id="KW-1185">Reference proteome</keyword>
<feature type="domain" description="Response regulatory" evidence="16">
    <location>
        <begin position="509"/>
        <end position="628"/>
    </location>
</feature>
<dbReference type="OrthoDB" id="229369at2"/>
<dbReference type="PANTHER" id="PTHR45339:SF1">
    <property type="entry name" value="HYBRID SIGNAL TRANSDUCTION HISTIDINE KINASE J"/>
    <property type="match status" value="1"/>
</dbReference>
<evidence type="ECO:0000256" key="2">
    <source>
        <dbReference type="ARBA" id="ARBA00004651"/>
    </source>
</evidence>
<evidence type="ECO:0000259" key="16">
    <source>
        <dbReference type="PROSITE" id="PS50110"/>
    </source>
</evidence>
<dbReference type="Gene3D" id="3.30.565.10">
    <property type="entry name" value="Histidine kinase-like ATPase, C-terminal domain"/>
    <property type="match status" value="1"/>
</dbReference>
<dbReference type="InterPro" id="IPR005467">
    <property type="entry name" value="His_kinase_dom"/>
</dbReference>
<evidence type="ECO:0000256" key="1">
    <source>
        <dbReference type="ARBA" id="ARBA00000085"/>
    </source>
</evidence>
<dbReference type="RefSeq" id="WP_145360691.1">
    <property type="nucleotide sequence ID" value="NZ_CP036265.1"/>
</dbReference>
<dbReference type="SUPFAM" id="SSF47226">
    <property type="entry name" value="Histidine-containing phosphotransfer domain, HPT domain"/>
    <property type="match status" value="1"/>
</dbReference>
<evidence type="ECO:0000256" key="12">
    <source>
        <dbReference type="PROSITE-ProRule" id="PRU00110"/>
    </source>
</evidence>
<dbReference type="CDD" id="cd00082">
    <property type="entry name" value="HisKA"/>
    <property type="match status" value="1"/>
</dbReference>
<dbReference type="EMBL" id="CP036265">
    <property type="protein sequence ID" value="QDT17719.1"/>
    <property type="molecule type" value="Genomic_DNA"/>
</dbReference>
<dbReference type="Pfam" id="PF00072">
    <property type="entry name" value="Response_reg"/>
    <property type="match status" value="1"/>
</dbReference>
<keyword evidence="8" id="KW-0067">ATP-binding</keyword>
<dbReference type="Pfam" id="PF02518">
    <property type="entry name" value="HATPase_c"/>
    <property type="match status" value="1"/>
</dbReference>
<feature type="domain" description="HPt" evidence="17">
    <location>
        <begin position="695"/>
        <end position="796"/>
    </location>
</feature>
<organism evidence="18 19">
    <name type="scientific">Alienimonas californiensis</name>
    <dbReference type="NCBI Taxonomy" id="2527989"/>
    <lineage>
        <taxon>Bacteria</taxon>
        <taxon>Pseudomonadati</taxon>
        <taxon>Planctomycetota</taxon>
        <taxon>Planctomycetia</taxon>
        <taxon>Planctomycetales</taxon>
        <taxon>Planctomycetaceae</taxon>
        <taxon>Alienimonas</taxon>
    </lineage>
</organism>
<evidence type="ECO:0000256" key="14">
    <source>
        <dbReference type="SAM" id="Phobius"/>
    </source>
</evidence>
<dbReference type="InterPro" id="IPR003594">
    <property type="entry name" value="HATPase_dom"/>
</dbReference>
<protein>
    <recommendedName>
        <fullName evidence="3">histidine kinase</fullName>
        <ecNumber evidence="3">2.7.13.3</ecNumber>
    </recommendedName>
</protein>
<dbReference type="PRINTS" id="PR00344">
    <property type="entry name" value="BCTRLSENSOR"/>
</dbReference>
<dbReference type="SUPFAM" id="SSF52172">
    <property type="entry name" value="CheY-like"/>
    <property type="match status" value="1"/>
</dbReference>
<feature type="modified residue" description="4-aspartylphosphate" evidence="13">
    <location>
        <position position="563"/>
    </location>
</feature>
<dbReference type="PANTHER" id="PTHR45339">
    <property type="entry name" value="HYBRID SIGNAL TRANSDUCTION HISTIDINE KINASE J"/>
    <property type="match status" value="1"/>
</dbReference>
<dbReference type="GO" id="GO:0000155">
    <property type="term" value="F:phosphorelay sensor kinase activity"/>
    <property type="evidence" value="ECO:0007669"/>
    <property type="project" value="InterPro"/>
</dbReference>
<keyword evidence="18" id="KW-0418">Kinase</keyword>
<dbReference type="Pfam" id="PF01627">
    <property type="entry name" value="Hpt"/>
    <property type="match status" value="1"/>
</dbReference>
<evidence type="ECO:0000259" key="17">
    <source>
        <dbReference type="PROSITE" id="PS50894"/>
    </source>
</evidence>
<evidence type="ECO:0000256" key="6">
    <source>
        <dbReference type="ARBA" id="ARBA00022692"/>
    </source>
</evidence>
<dbReference type="Pfam" id="PF00512">
    <property type="entry name" value="HisKA"/>
    <property type="match status" value="1"/>
</dbReference>
<gene>
    <name evidence="18" type="primary">luxQ_5</name>
    <name evidence="18" type="ORF">CA12_38500</name>
</gene>
<sequence length="799" mass="84523">MLRPSRTAGASRQIERKRLRRRIDRRVELMTARLARRIDRPFATLMPLQWLACVVIAVWICPHPYQDTPAEIAAAGPNPQLFAAALGGGLIALIPMVLIATRPGKPITRHVIGVAQVCFSALLIYETGGRIETHFHIYLSLAFLAAYRDWRALALPTALVLANHYVAGRLWPEVLYGTPNPSPWTWAEHAFWLLFTDAVLVIGCLRGTAETRRIAAAVAREKAALRVAAAERDAATAADQAKSAFLANMSHEIRTPLNAILGFTDILRAGECPPAERDEHLDTIRGSGDHLLSLINDILDLSKVESGRMTFEHVECDPNAILAGVLSGMRVVAAEKGLSLESRWRGPVPRTIVSDPARLRQVLLNLVGNAVKFTSEGGVRLAAEVVPARDGRGYLLGVDVFDTGEGIAPEKLDCIFDPFTQADVSVTRRHGGTGLGLSISRQIAEHLGGGIVAASRCGAGSLFRVTVAAGDLEGVEWIDCAQSGTPAEAVGSDAGPSCPLPQPIQPDARILLVDDGDVNRRLIRVVLGRAGLVPDEATNGRAALDRALAARRAGRGYDLILMDMQMPVMDGYAAATRMREEGLTAPIVALTAHAMSGDRAKCVAAGCTEYLSKPVRPTDLLVLLGELIPAATPADAAPPTLQAPVATLAAPVAAESSVALSPVAPAPTAPVLGPIHEDEDAADEVRPPGCELDEDDSDLWPIAAEFLASLPHRLQECRSLLDAGDAAGLCDAAHKLAGTAGTLGYPRFTAPAAALEAAAEARRDEAELLRLVADLNDLSAALQISAPHVAAPAPAAAGA</sequence>
<evidence type="ECO:0000256" key="9">
    <source>
        <dbReference type="ARBA" id="ARBA00022989"/>
    </source>
</evidence>
<dbReference type="Gene3D" id="1.10.287.130">
    <property type="match status" value="1"/>
</dbReference>
<dbReference type="InterPro" id="IPR036097">
    <property type="entry name" value="HisK_dim/P_sf"/>
</dbReference>
<dbReference type="SMART" id="SM00387">
    <property type="entry name" value="HATPase_c"/>
    <property type="match status" value="1"/>
</dbReference>
<dbReference type="CDD" id="cd16922">
    <property type="entry name" value="HATPase_EvgS-ArcB-TorS-like"/>
    <property type="match status" value="1"/>
</dbReference>
<dbReference type="PROSITE" id="PS50894">
    <property type="entry name" value="HPT"/>
    <property type="match status" value="1"/>
</dbReference>
<dbReference type="InterPro" id="IPR036641">
    <property type="entry name" value="HPT_dom_sf"/>
</dbReference>
<dbReference type="GO" id="GO:0005886">
    <property type="term" value="C:plasma membrane"/>
    <property type="evidence" value="ECO:0007669"/>
    <property type="project" value="UniProtKB-SubCell"/>
</dbReference>
<dbReference type="KEGG" id="acaf:CA12_38500"/>
<evidence type="ECO:0000313" key="18">
    <source>
        <dbReference type="EMBL" id="QDT17719.1"/>
    </source>
</evidence>
<dbReference type="GO" id="GO:0005524">
    <property type="term" value="F:ATP binding"/>
    <property type="evidence" value="ECO:0007669"/>
    <property type="project" value="UniProtKB-KW"/>
</dbReference>
<dbReference type="InterPro" id="IPR008207">
    <property type="entry name" value="Sig_transdc_His_kin_Hpt_dom"/>
</dbReference>
<evidence type="ECO:0000256" key="4">
    <source>
        <dbReference type="ARBA" id="ARBA00022475"/>
    </source>
</evidence>